<evidence type="ECO:0000313" key="2">
    <source>
        <dbReference type="EMBL" id="KAJ6404561.1"/>
    </source>
</evidence>
<name>A0AAD6NTX8_9ROSI</name>
<organism evidence="2 3">
    <name type="scientific">Salix udensis</name>
    <dbReference type="NCBI Taxonomy" id="889485"/>
    <lineage>
        <taxon>Eukaryota</taxon>
        <taxon>Viridiplantae</taxon>
        <taxon>Streptophyta</taxon>
        <taxon>Embryophyta</taxon>
        <taxon>Tracheophyta</taxon>
        <taxon>Spermatophyta</taxon>
        <taxon>Magnoliopsida</taxon>
        <taxon>eudicotyledons</taxon>
        <taxon>Gunneridae</taxon>
        <taxon>Pentapetalae</taxon>
        <taxon>rosids</taxon>
        <taxon>fabids</taxon>
        <taxon>Malpighiales</taxon>
        <taxon>Salicaceae</taxon>
        <taxon>Saliceae</taxon>
        <taxon>Salix</taxon>
    </lineage>
</organism>
<dbReference type="AlphaFoldDB" id="A0AAD6NTX8"/>
<comment type="caution">
    <text evidence="2">The sequence shown here is derived from an EMBL/GenBank/DDBJ whole genome shotgun (WGS) entry which is preliminary data.</text>
</comment>
<proteinExistence type="predicted"/>
<keyword evidence="3" id="KW-1185">Reference proteome</keyword>
<feature type="region of interest" description="Disordered" evidence="1">
    <location>
        <begin position="18"/>
        <end position="57"/>
    </location>
</feature>
<accession>A0AAD6NTX8</accession>
<feature type="compositionally biased region" description="Basic and acidic residues" evidence="1">
    <location>
        <begin position="38"/>
        <end position="51"/>
    </location>
</feature>
<feature type="non-terminal residue" evidence="2">
    <location>
        <position position="57"/>
    </location>
</feature>
<evidence type="ECO:0000313" key="3">
    <source>
        <dbReference type="Proteomes" id="UP001162972"/>
    </source>
</evidence>
<dbReference type="EMBL" id="JAPFFJ010000017">
    <property type="protein sequence ID" value="KAJ6404561.1"/>
    <property type="molecule type" value="Genomic_DNA"/>
</dbReference>
<reference evidence="2 3" key="1">
    <citation type="journal article" date="2023" name="Int. J. Mol. Sci.">
        <title>De Novo Assembly and Annotation of 11 Diverse Shrub Willow (Salix) Genomes Reveals Novel Gene Organization in Sex-Linked Regions.</title>
        <authorList>
            <person name="Hyden B."/>
            <person name="Feng K."/>
            <person name="Yates T.B."/>
            <person name="Jawdy S."/>
            <person name="Cereghino C."/>
            <person name="Smart L.B."/>
            <person name="Muchero W."/>
        </authorList>
    </citation>
    <scope>NUCLEOTIDE SEQUENCE [LARGE SCALE GENOMIC DNA]</scope>
    <source>
        <tissue evidence="2">Shoot tip</tissue>
    </source>
</reference>
<evidence type="ECO:0000256" key="1">
    <source>
        <dbReference type="SAM" id="MobiDB-lite"/>
    </source>
</evidence>
<sequence length="57" mass="5779">MAEVKKVEAVTPVAPAPVETKSDVAEGKVTPPPPPVAAEKEKAATAAEESKALAIVE</sequence>
<gene>
    <name evidence="2" type="ORF">OIU84_012685</name>
</gene>
<protein>
    <submittedName>
        <fullName evidence="2">Uncharacterized protein</fullName>
    </submittedName>
</protein>
<dbReference type="Proteomes" id="UP001162972">
    <property type="component" value="Chromosome 2"/>
</dbReference>